<dbReference type="EMBL" id="JBBWWQ010000005">
    <property type="protein sequence ID" value="KAK8947433.1"/>
    <property type="molecule type" value="Genomic_DNA"/>
</dbReference>
<accession>A0AAP0GAG0</accession>
<protein>
    <submittedName>
        <fullName evidence="1">Uncharacterized protein</fullName>
    </submittedName>
</protein>
<sequence>MQLSRMVVGDSTPPEATVGEFAGEATVGEFAGGNRAPKKLLRGRSSRWRLKSCDAGKLGRNQQL</sequence>
<keyword evidence="2" id="KW-1185">Reference proteome</keyword>
<reference evidence="1 2" key="1">
    <citation type="journal article" date="2022" name="Nat. Plants">
        <title>Genomes of leafy and leafless Platanthera orchids illuminate the evolution of mycoheterotrophy.</title>
        <authorList>
            <person name="Li M.H."/>
            <person name="Liu K.W."/>
            <person name="Li Z."/>
            <person name="Lu H.C."/>
            <person name="Ye Q.L."/>
            <person name="Zhang D."/>
            <person name="Wang J.Y."/>
            <person name="Li Y.F."/>
            <person name="Zhong Z.M."/>
            <person name="Liu X."/>
            <person name="Yu X."/>
            <person name="Liu D.K."/>
            <person name="Tu X.D."/>
            <person name="Liu B."/>
            <person name="Hao Y."/>
            <person name="Liao X.Y."/>
            <person name="Jiang Y.T."/>
            <person name="Sun W.H."/>
            <person name="Chen J."/>
            <person name="Chen Y.Q."/>
            <person name="Ai Y."/>
            <person name="Zhai J.W."/>
            <person name="Wu S.S."/>
            <person name="Zhou Z."/>
            <person name="Hsiao Y.Y."/>
            <person name="Wu W.L."/>
            <person name="Chen Y.Y."/>
            <person name="Lin Y.F."/>
            <person name="Hsu J.L."/>
            <person name="Li C.Y."/>
            <person name="Wang Z.W."/>
            <person name="Zhao X."/>
            <person name="Zhong W.Y."/>
            <person name="Ma X.K."/>
            <person name="Ma L."/>
            <person name="Huang J."/>
            <person name="Chen G.Z."/>
            <person name="Huang M.Z."/>
            <person name="Huang L."/>
            <person name="Peng D.H."/>
            <person name="Luo Y.B."/>
            <person name="Zou S.Q."/>
            <person name="Chen S.P."/>
            <person name="Lan S."/>
            <person name="Tsai W.C."/>
            <person name="Van de Peer Y."/>
            <person name="Liu Z.J."/>
        </authorList>
    </citation>
    <scope>NUCLEOTIDE SEQUENCE [LARGE SCALE GENOMIC DNA]</scope>
    <source>
        <strain evidence="1">Lor287</strain>
    </source>
</reference>
<name>A0AAP0GAG0_9ASPA</name>
<dbReference type="AlphaFoldDB" id="A0AAP0GAG0"/>
<comment type="caution">
    <text evidence="1">The sequence shown here is derived from an EMBL/GenBank/DDBJ whole genome shotgun (WGS) entry which is preliminary data.</text>
</comment>
<proteinExistence type="predicted"/>
<gene>
    <name evidence="1" type="ORF">KSP39_PZI006591</name>
</gene>
<evidence type="ECO:0000313" key="2">
    <source>
        <dbReference type="Proteomes" id="UP001418222"/>
    </source>
</evidence>
<evidence type="ECO:0000313" key="1">
    <source>
        <dbReference type="EMBL" id="KAK8947433.1"/>
    </source>
</evidence>
<organism evidence="1 2">
    <name type="scientific">Platanthera zijinensis</name>
    <dbReference type="NCBI Taxonomy" id="2320716"/>
    <lineage>
        <taxon>Eukaryota</taxon>
        <taxon>Viridiplantae</taxon>
        <taxon>Streptophyta</taxon>
        <taxon>Embryophyta</taxon>
        <taxon>Tracheophyta</taxon>
        <taxon>Spermatophyta</taxon>
        <taxon>Magnoliopsida</taxon>
        <taxon>Liliopsida</taxon>
        <taxon>Asparagales</taxon>
        <taxon>Orchidaceae</taxon>
        <taxon>Orchidoideae</taxon>
        <taxon>Orchideae</taxon>
        <taxon>Orchidinae</taxon>
        <taxon>Platanthera</taxon>
    </lineage>
</organism>
<dbReference type="Proteomes" id="UP001418222">
    <property type="component" value="Unassembled WGS sequence"/>
</dbReference>